<accession>A0A090R1V0</accession>
<organism evidence="1 2">
    <name type="scientific">Photobacterium aphoticum</name>
    <dbReference type="NCBI Taxonomy" id="754436"/>
    <lineage>
        <taxon>Bacteria</taxon>
        <taxon>Pseudomonadati</taxon>
        <taxon>Pseudomonadota</taxon>
        <taxon>Gammaproteobacteria</taxon>
        <taxon>Vibrionales</taxon>
        <taxon>Vibrionaceae</taxon>
        <taxon>Photobacterium</taxon>
    </lineage>
</organism>
<comment type="caution">
    <text evidence="1">The sequence shown here is derived from an EMBL/GenBank/DDBJ whole genome shotgun (WGS) entry which is preliminary data.</text>
</comment>
<protein>
    <submittedName>
        <fullName evidence="1">Type cbb3 cytochrome oxidase biogenesis protein CcoG</fullName>
    </submittedName>
</protein>
<dbReference type="Proteomes" id="UP000029227">
    <property type="component" value="Unassembled WGS sequence"/>
</dbReference>
<evidence type="ECO:0000313" key="2">
    <source>
        <dbReference type="Proteomes" id="UP000029227"/>
    </source>
</evidence>
<gene>
    <name evidence="1" type="ORF">JCM19237_6841</name>
</gene>
<dbReference type="AlphaFoldDB" id="A0A090R1V0"/>
<evidence type="ECO:0000313" key="1">
    <source>
        <dbReference type="EMBL" id="GAL08069.1"/>
    </source>
</evidence>
<name>A0A090R1V0_9GAMM</name>
<reference evidence="1 2" key="1">
    <citation type="journal article" date="2014" name="Genome Announc.">
        <title>Draft Genome Sequences of Two Vibrionaceae Species, Vibrio ponticus C121 and Photobacterium aphoticum C119, Isolated as Coral Reef Microbiota.</title>
        <authorList>
            <person name="Al-saari N."/>
            <person name="Meirelles P.M."/>
            <person name="Mino S."/>
            <person name="Suda W."/>
            <person name="Oshima K."/>
            <person name="Hattori M."/>
            <person name="Ohkuma M."/>
            <person name="Thompson F.L."/>
            <person name="Gomez-Gil B."/>
            <person name="Sawabe T."/>
            <person name="Sawabe T."/>
        </authorList>
    </citation>
    <scope>NUCLEOTIDE SEQUENCE [LARGE SCALE GENOMIC DNA]</scope>
    <source>
        <strain evidence="1 2">JCM 19237</strain>
    </source>
</reference>
<dbReference type="EMBL" id="BBMN01000021">
    <property type="protein sequence ID" value="GAL08069.1"/>
    <property type="molecule type" value="Genomic_DNA"/>
</dbReference>
<dbReference type="STRING" id="754436.JCM19237_6841"/>
<sequence length="40" mass="4712">MIGLFFYLLQAVQPMGLDVLRDRSQLFKINSEAWWKTPTP</sequence>
<proteinExistence type="predicted"/>